<feature type="signal peptide" evidence="2">
    <location>
        <begin position="1"/>
        <end position="18"/>
    </location>
</feature>
<feature type="region of interest" description="Disordered" evidence="1">
    <location>
        <begin position="24"/>
        <end position="46"/>
    </location>
</feature>
<evidence type="ECO:0000313" key="4">
    <source>
        <dbReference type="EMBL" id="MBN3557842.1"/>
    </source>
</evidence>
<reference evidence="4" key="2">
    <citation type="submission" date="2021-01" db="EMBL/GenBank/DDBJ databases">
        <title>Genome Sequencing of Type Strains.</title>
        <authorList>
            <person name="Lemaire J.F."/>
            <person name="Inderbitzin P."/>
            <person name="Collins S.B."/>
            <person name="Wespe N."/>
            <person name="Knight-Connoni V."/>
        </authorList>
    </citation>
    <scope>NUCLEOTIDE SEQUENCE</scope>
    <source>
        <strain evidence="4">DSM 14562</strain>
    </source>
</reference>
<dbReference type="Proteomes" id="UP000704529">
    <property type="component" value="Unassembled WGS sequence"/>
</dbReference>
<sequence>MKRLAIALVGGVAMALVAVGTHPASDGLHGNLSRQAAVDAPSVPTR</sequence>
<dbReference type="RefSeq" id="WP_184105879.1">
    <property type="nucleotide sequence ID" value="NZ_JACHNX010000008.1"/>
</dbReference>
<organism evidence="4 6">
    <name type="scientific">Sphingomonas yabuuchiae</name>
    <dbReference type="NCBI Taxonomy" id="172044"/>
    <lineage>
        <taxon>Bacteria</taxon>
        <taxon>Pseudomonadati</taxon>
        <taxon>Pseudomonadota</taxon>
        <taxon>Alphaproteobacteria</taxon>
        <taxon>Sphingomonadales</taxon>
        <taxon>Sphingomonadaceae</taxon>
        <taxon>Sphingomonas</taxon>
    </lineage>
</organism>
<evidence type="ECO:0000313" key="5">
    <source>
        <dbReference type="Proteomes" id="UP000584663"/>
    </source>
</evidence>
<proteinExistence type="predicted"/>
<evidence type="ECO:0000313" key="3">
    <source>
        <dbReference type="EMBL" id="MBB4610081.1"/>
    </source>
</evidence>
<accession>A0AA40ZXZ6</accession>
<comment type="caution">
    <text evidence="4">The sequence shown here is derived from an EMBL/GenBank/DDBJ whole genome shotgun (WGS) entry which is preliminary data.</text>
</comment>
<evidence type="ECO:0000256" key="1">
    <source>
        <dbReference type="SAM" id="MobiDB-lite"/>
    </source>
</evidence>
<dbReference type="EMBL" id="JAFHKU010000122">
    <property type="protein sequence ID" value="MBN3557842.1"/>
    <property type="molecule type" value="Genomic_DNA"/>
</dbReference>
<feature type="chain" id="PRO_5041229228" evidence="2">
    <location>
        <begin position="19"/>
        <end position="46"/>
    </location>
</feature>
<dbReference type="Proteomes" id="UP000584663">
    <property type="component" value="Unassembled WGS sequence"/>
</dbReference>
<evidence type="ECO:0000313" key="6">
    <source>
        <dbReference type="Proteomes" id="UP000704529"/>
    </source>
</evidence>
<keyword evidence="5" id="KW-1185">Reference proteome</keyword>
<keyword evidence="2" id="KW-0732">Signal</keyword>
<name>A0AA40ZXZ6_9SPHN</name>
<reference evidence="3 5" key="1">
    <citation type="submission" date="2020-08" db="EMBL/GenBank/DDBJ databases">
        <title>Genomic Encyclopedia of Type Strains, Phase IV (KMG-IV): sequencing the most valuable type-strain genomes for metagenomic binning, comparative biology and taxonomic classification.</title>
        <authorList>
            <person name="Goeker M."/>
        </authorList>
    </citation>
    <scope>NUCLEOTIDE SEQUENCE [LARGE SCALE GENOMIC DNA]</scope>
    <source>
        <strain evidence="3 5">DSM 14562</strain>
    </source>
</reference>
<gene>
    <name evidence="3" type="ORF">GGQ89_002308</name>
    <name evidence="4" type="ORF">JYA60_06335</name>
</gene>
<dbReference type="AlphaFoldDB" id="A0AA40ZXZ6"/>
<protein>
    <submittedName>
        <fullName evidence="4">Uncharacterized protein</fullName>
    </submittedName>
</protein>
<dbReference type="EMBL" id="JACHNX010000008">
    <property type="protein sequence ID" value="MBB4610081.1"/>
    <property type="molecule type" value="Genomic_DNA"/>
</dbReference>
<evidence type="ECO:0000256" key="2">
    <source>
        <dbReference type="SAM" id="SignalP"/>
    </source>
</evidence>